<dbReference type="Proteomes" id="UP001164746">
    <property type="component" value="Chromosome 13"/>
</dbReference>
<proteinExistence type="predicted"/>
<reference evidence="1" key="1">
    <citation type="submission" date="2022-11" db="EMBL/GenBank/DDBJ databases">
        <title>Centuries of genome instability and evolution in soft-shell clam transmissible cancer (bioRxiv).</title>
        <authorList>
            <person name="Hart S.F.M."/>
            <person name="Yonemitsu M.A."/>
            <person name="Giersch R.M."/>
            <person name="Beal B.F."/>
            <person name="Arriagada G."/>
            <person name="Davis B.W."/>
            <person name="Ostrander E.A."/>
            <person name="Goff S.P."/>
            <person name="Metzger M.J."/>
        </authorList>
    </citation>
    <scope>NUCLEOTIDE SEQUENCE</scope>
    <source>
        <strain evidence="1">MELC-2E11</strain>
        <tissue evidence="1">Siphon/mantle</tissue>
    </source>
</reference>
<evidence type="ECO:0000313" key="1">
    <source>
        <dbReference type="EMBL" id="WAR24278.1"/>
    </source>
</evidence>
<evidence type="ECO:0000313" key="2">
    <source>
        <dbReference type="Proteomes" id="UP001164746"/>
    </source>
</evidence>
<dbReference type="EMBL" id="CP111024">
    <property type="protein sequence ID" value="WAR24278.1"/>
    <property type="molecule type" value="Genomic_DNA"/>
</dbReference>
<keyword evidence="2" id="KW-1185">Reference proteome</keyword>
<sequence length="145" mass="16714">MVSINEFSLDNISFVLWTEVVKWFNCSSTTRMRYSSDTKLFWKLGWRIFGTRFVHFMGGFKSHGDKILKMADKGYYSPASSENNFAGSCLTYDGTKIKQGYDKGTPLKDKQDNLKNELSSIDQMVDLLVEKQILFSGEFYNEPLL</sequence>
<name>A0ABY7FTX5_MYAAR</name>
<gene>
    <name evidence="1" type="ORF">MAR_037947</name>
</gene>
<protein>
    <submittedName>
        <fullName evidence="1">Uncharacterized protein</fullName>
    </submittedName>
</protein>
<accession>A0ABY7FTX5</accession>
<organism evidence="1 2">
    <name type="scientific">Mya arenaria</name>
    <name type="common">Soft-shell clam</name>
    <dbReference type="NCBI Taxonomy" id="6604"/>
    <lineage>
        <taxon>Eukaryota</taxon>
        <taxon>Metazoa</taxon>
        <taxon>Spiralia</taxon>
        <taxon>Lophotrochozoa</taxon>
        <taxon>Mollusca</taxon>
        <taxon>Bivalvia</taxon>
        <taxon>Autobranchia</taxon>
        <taxon>Heteroconchia</taxon>
        <taxon>Euheterodonta</taxon>
        <taxon>Imparidentia</taxon>
        <taxon>Neoheterodontei</taxon>
        <taxon>Myida</taxon>
        <taxon>Myoidea</taxon>
        <taxon>Myidae</taxon>
        <taxon>Mya</taxon>
    </lineage>
</organism>